<dbReference type="Proteomes" id="UP000182944">
    <property type="component" value="Unassembled WGS sequence"/>
</dbReference>
<dbReference type="RefSeq" id="WP_269429082.1">
    <property type="nucleotide sequence ID" value="NZ_CP051542.1"/>
</dbReference>
<dbReference type="AlphaFoldDB" id="A0A1H2WVW6"/>
<dbReference type="EMBL" id="FNNA01000002">
    <property type="protein sequence ID" value="SDW84384.1"/>
    <property type="molecule type" value="Genomic_DNA"/>
</dbReference>
<protein>
    <submittedName>
        <fullName evidence="2">Uncharacterized protein</fullName>
    </submittedName>
</protein>
<keyword evidence="1" id="KW-0472">Membrane</keyword>
<accession>A0A1H2WVW6</accession>
<keyword evidence="1" id="KW-0812">Transmembrane</keyword>
<evidence type="ECO:0000256" key="1">
    <source>
        <dbReference type="SAM" id="Phobius"/>
    </source>
</evidence>
<evidence type="ECO:0000313" key="2">
    <source>
        <dbReference type="EMBL" id="SDW84384.1"/>
    </source>
</evidence>
<keyword evidence="3" id="KW-1185">Reference proteome</keyword>
<dbReference type="STRING" id="1545044.SAMN05444276_102280"/>
<evidence type="ECO:0000313" key="3">
    <source>
        <dbReference type="Proteomes" id="UP000182944"/>
    </source>
</evidence>
<sequence>MRPTVKPTRTLPDLPDALADMLGVAAIGVATLTVLWLPALAGV</sequence>
<proteinExistence type="predicted"/>
<name>A0A1H2WVW6_9RHOB</name>
<keyword evidence="1" id="KW-1133">Transmembrane helix</keyword>
<reference evidence="3" key="1">
    <citation type="submission" date="2016-10" db="EMBL/GenBank/DDBJ databases">
        <authorList>
            <person name="Varghese N."/>
            <person name="Submissions S."/>
        </authorList>
    </citation>
    <scope>NUCLEOTIDE SEQUENCE [LARGE SCALE GENOMIC DNA]</scope>
    <source>
        <strain evidence="3">DSM 29303</strain>
    </source>
</reference>
<gene>
    <name evidence="2" type="ORF">SAMN05444276_102280</name>
</gene>
<feature type="transmembrane region" description="Helical" evidence="1">
    <location>
        <begin position="21"/>
        <end position="41"/>
    </location>
</feature>
<organism evidence="2 3">
    <name type="scientific">Paracoccus sanguinis</name>
    <dbReference type="NCBI Taxonomy" id="1545044"/>
    <lineage>
        <taxon>Bacteria</taxon>
        <taxon>Pseudomonadati</taxon>
        <taxon>Pseudomonadota</taxon>
        <taxon>Alphaproteobacteria</taxon>
        <taxon>Rhodobacterales</taxon>
        <taxon>Paracoccaceae</taxon>
        <taxon>Paracoccus</taxon>
    </lineage>
</organism>